<keyword evidence="3 5" id="KW-0732">Signal</keyword>
<accession>A0ABS2BTA3</accession>
<gene>
    <name evidence="7" type="ORF">H8F21_04635</name>
</gene>
<dbReference type="InterPro" id="IPR050263">
    <property type="entry name" value="Bact_Fimbrial_Adh_Pro"/>
</dbReference>
<feature type="signal peptide" evidence="5">
    <location>
        <begin position="1"/>
        <end position="24"/>
    </location>
</feature>
<feature type="chain" id="PRO_5045166372" evidence="5">
    <location>
        <begin position="25"/>
        <end position="175"/>
    </location>
</feature>
<proteinExistence type="inferred from homology"/>
<evidence type="ECO:0000256" key="5">
    <source>
        <dbReference type="SAM" id="SignalP"/>
    </source>
</evidence>
<dbReference type="PANTHER" id="PTHR33420">
    <property type="entry name" value="FIMBRIAL SUBUNIT ELFA-RELATED"/>
    <property type="match status" value="1"/>
</dbReference>
<evidence type="ECO:0000313" key="8">
    <source>
        <dbReference type="Proteomes" id="UP000745663"/>
    </source>
</evidence>
<dbReference type="InterPro" id="IPR036937">
    <property type="entry name" value="Adhesion_dom_fimbrial_sf"/>
</dbReference>
<dbReference type="Gene3D" id="2.60.40.1090">
    <property type="entry name" value="Fimbrial-type adhesion domain"/>
    <property type="match status" value="1"/>
</dbReference>
<dbReference type="SUPFAM" id="SSF49401">
    <property type="entry name" value="Bacterial adhesins"/>
    <property type="match status" value="1"/>
</dbReference>
<dbReference type="InterPro" id="IPR008966">
    <property type="entry name" value="Adhesion_dom_sf"/>
</dbReference>
<organism evidence="7 8">
    <name type="scientific">Pseudomonas arcuscaelestis</name>
    <dbReference type="NCBI Taxonomy" id="2710591"/>
    <lineage>
        <taxon>Bacteria</taxon>
        <taxon>Pseudomonadati</taxon>
        <taxon>Pseudomonadota</taxon>
        <taxon>Gammaproteobacteria</taxon>
        <taxon>Pseudomonadales</taxon>
        <taxon>Pseudomonadaceae</taxon>
        <taxon>Pseudomonas</taxon>
    </lineage>
</organism>
<dbReference type="EMBL" id="JACOPV010000003">
    <property type="protein sequence ID" value="MBM5456857.1"/>
    <property type="molecule type" value="Genomic_DNA"/>
</dbReference>
<dbReference type="PANTHER" id="PTHR33420:SF3">
    <property type="entry name" value="FIMBRIAL SUBUNIT ELFA"/>
    <property type="match status" value="1"/>
</dbReference>
<reference evidence="7 8" key="1">
    <citation type="submission" date="2020-08" db="EMBL/GenBank/DDBJ databases">
        <title>Description of novel Pseudomonas species.</title>
        <authorList>
            <person name="Duman M."/>
            <person name="Mulet M."/>
            <person name="Altun S."/>
            <person name="Saticioglu I.B."/>
            <person name="Lalucat J."/>
            <person name="Garcia-Valdes E."/>
        </authorList>
    </citation>
    <scope>NUCLEOTIDE SEQUENCE [LARGE SCALE GENOMIC DNA]</scope>
    <source>
        <strain evidence="7 8">P66</strain>
    </source>
</reference>
<name>A0ABS2BTA3_9PSED</name>
<evidence type="ECO:0000259" key="6">
    <source>
        <dbReference type="Pfam" id="PF00419"/>
    </source>
</evidence>
<comment type="similarity">
    <text evidence="2">Belongs to the fimbrial protein family.</text>
</comment>
<dbReference type="Proteomes" id="UP000745663">
    <property type="component" value="Unassembled WGS sequence"/>
</dbReference>
<dbReference type="Pfam" id="PF00419">
    <property type="entry name" value="Fimbrial"/>
    <property type="match status" value="1"/>
</dbReference>
<keyword evidence="8" id="KW-1185">Reference proteome</keyword>
<comment type="caution">
    <text evidence="7">The sequence shown here is derived from an EMBL/GenBank/DDBJ whole genome shotgun (WGS) entry which is preliminary data.</text>
</comment>
<sequence length="175" mass="18070">MKPSKKSLLAVSCCLLFGAGLAQANGQMSFSGSVLAGTCLVNGGSSDVAVTLPPVAASLLINPGQVAGETPFNLRLTNCSPGLNRVSTYFEPGPTISPQGRLIVDASGSTNVEVQLRNGNKAVMDLAGAQGNQNSQVVDIVSGRAVLNYYAEYYSLGGTTPGPVNTRVQYTLVYP</sequence>
<keyword evidence="4" id="KW-0281">Fimbrium</keyword>
<evidence type="ECO:0000256" key="2">
    <source>
        <dbReference type="ARBA" id="ARBA00006671"/>
    </source>
</evidence>
<evidence type="ECO:0000313" key="7">
    <source>
        <dbReference type="EMBL" id="MBM5456857.1"/>
    </source>
</evidence>
<comment type="subcellular location">
    <subcellularLocation>
        <location evidence="1">Fimbrium</location>
    </subcellularLocation>
</comment>
<protein>
    <submittedName>
        <fullName evidence="7">Type 1 fimbrial protein</fullName>
    </submittedName>
</protein>
<evidence type="ECO:0000256" key="1">
    <source>
        <dbReference type="ARBA" id="ARBA00004561"/>
    </source>
</evidence>
<dbReference type="InterPro" id="IPR000259">
    <property type="entry name" value="Adhesion_dom_fimbrial"/>
</dbReference>
<evidence type="ECO:0000256" key="4">
    <source>
        <dbReference type="ARBA" id="ARBA00023263"/>
    </source>
</evidence>
<evidence type="ECO:0000256" key="3">
    <source>
        <dbReference type="ARBA" id="ARBA00022729"/>
    </source>
</evidence>
<feature type="domain" description="Fimbrial-type adhesion" evidence="6">
    <location>
        <begin position="28"/>
        <end position="174"/>
    </location>
</feature>